<protein>
    <submittedName>
        <fullName evidence="8">Lipase member H-like</fullName>
    </submittedName>
</protein>
<evidence type="ECO:0000313" key="7">
    <source>
        <dbReference type="Proteomes" id="UP001652740"/>
    </source>
</evidence>
<dbReference type="OrthoDB" id="199913at2759"/>
<dbReference type="SUPFAM" id="SSF53474">
    <property type="entry name" value="alpha/beta-Hydrolases"/>
    <property type="match status" value="1"/>
</dbReference>
<comment type="subcellular location">
    <subcellularLocation>
        <location evidence="1">Secreted</location>
    </subcellularLocation>
</comment>
<dbReference type="Gene3D" id="3.40.50.1820">
    <property type="entry name" value="alpha/beta hydrolase"/>
    <property type="match status" value="1"/>
</dbReference>
<feature type="domain" description="Lipase" evidence="6">
    <location>
        <begin position="67"/>
        <end position="303"/>
    </location>
</feature>
<dbReference type="GO" id="GO:0016042">
    <property type="term" value="P:lipid catabolic process"/>
    <property type="evidence" value="ECO:0007669"/>
    <property type="project" value="TreeGrafter"/>
</dbReference>
<evidence type="ECO:0000256" key="2">
    <source>
        <dbReference type="ARBA" id="ARBA00010701"/>
    </source>
</evidence>
<evidence type="ECO:0000313" key="8">
    <source>
        <dbReference type="RefSeq" id="XP_031767816.1"/>
    </source>
</evidence>
<dbReference type="InterPro" id="IPR033906">
    <property type="entry name" value="Lipase_N"/>
</dbReference>
<organism evidence="7 8">
    <name type="scientific">Galleria mellonella</name>
    <name type="common">Greater wax moth</name>
    <dbReference type="NCBI Taxonomy" id="7137"/>
    <lineage>
        <taxon>Eukaryota</taxon>
        <taxon>Metazoa</taxon>
        <taxon>Ecdysozoa</taxon>
        <taxon>Arthropoda</taxon>
        <taxon>Hexapoda</taxon>
        <taxon>Insecta</taxon>
        <taxon>Pterygota</taxon>
        <taxon>Neoptera</taxon>
        <taxon>Endopterygota</taxon>
        <taxon>Lepidoptera</taxon>
        <taxon>Glossata</taxon>
        <taxon>Ditrysia</taxon>
        <taxon>Pyraloidea</taxon>
        <taxon>Pyralidae</taxon>
        <taxon>Galleriinae</taxon>
        <taxon>Galleria</taxon>
    </lineage>
</organism>
<proteinExistence type="inferred from homology"/>
<comment type="similarity">
    <text evidence="2 4">Belongs to the AB hydrolase superfamily. Lipase family.</text>
</comment>
<dbReference type="AlphaFoldDB" id="A0A6J3C5Z0"/>
<reference evidence="8" key="1">
    <citation type="submission" date="2025-08" db="UniProtKB">
        <authorList>
            <consortium name="RefSeq"/>
        </authorList>
    </citation>
    <scope>IDENTIFICATION</scope>
    <source>
        <tissue evidence="8">Whole larvae</tissue>
    </source>
</reference>
<feature type="chain" id="PRO_5026886015" evidence="5">
    <location>
        <begin position="18"/>
        <end position="335"/>
    </location>
</feature>
<dbReference type="GO" id="GO:0017171">
    <property type="term" value="F:serine hydrolase activity"/>
    <property type="evidence" value="ECO:0007669"/>
    <property type="project" value="TreeGrafter"/>
</dbReference>
<dbReference type="GO" id="GO:0005615">
    <property type="term" value="C:extracellular space"/>
    <property type="evidence" value="ECO:0007669"/>
    <property type="project" value="TreeGrafter"/>
</dbReference>
<dbReference type="GO" id="GO:0016298">
    <property type="term" value="F:lipase activity"/>
    <property type="evidence" value="ECO:0007669"/>
    <property type="project" value="InterPro"/>
</dbReference>
<dbReference type="Proteomes" id="UP001652740">
    <property type="component" value="Unplaced"/>
</dbReference>
<dbReference type="CDD" id="cd00707">
    <property type="entry name" value="Pancreat_lipase_like"/>
    <property type="match status" value="1"/>
</dbReference>
<evidence type="ECO:0000256" key="1">
    <source>
        <dbReference type="ARBA" id="ARBA00004613"/>
    </source>
</evidence>
<evidence type="ECO:0000256" key="5">
    <source>
        <dbReference type="SAM" id="SignalP"/>
    </source>
</evidence>
<keyword evidence="7" id="KW-1185">Reference proteome</keyword>
<dbReference type="PANTHER" id="PTHR11610:SF150">
    <property type="entry name" value="FI01825P-RELATED"/>
    <property type="match status" value="1"/>
</dbReference>
<dbReference type="GeneID" id="113519513"/>
<evidence type="ECO:0000259" key="6">
    <source>
        <dbReference type="Pfam" id="PF00151"/>
    </source>
</evidence>
<feature type="signal peptide" evidence="5">
    <location>
        <begin position="1"/>
        <end position="17"/>
    </location>
</feature>
<dbReference type="InterPro" id="IPR000734">
    <property type="entry name" value="TAG_lipase"/>
</dbReference>
<accession>A0A6J3C5Z0</accession>
<evidence type="ECO:0000256" key="4">
    <source>
        <dbReference type="RuleBase" id="RU004262"/>
    </source>
</evidence>
<name>A0A6J3C5Z0_GALME</name>
<dbReference type="InParanoid" id="A0A6J3C5Z0"/>
<dbReference type="InterPro" id="IPR029058">
    <property type="entry name" value="AB_hydrolase_fold"/>
</dbReference>
<dbReference type="KEGG" id="gmw:113519513"/>
<keyword evidence="5" id="KW-0732">Signal</keyword>
<evidence type="ECO:0000256" key="3">
    <source>
        <dbReference type="ARBA" id="ARBA00022525"/>
    </source>
</evidence>
<dbReference type="PANTHER" id="PTHR11610">
    <property type="entry name" value="LIPASE"/>
    <property type="match status" value="1"/>
</dbReference>
<dbReference type="PRINTS" id="PR00821">
    <property type="entry name" value="TAGLIPASE"/>
</dbReference>
<dbReference type="Pfam" id="PF00151">
    <property type="entry name" value="Lipase"/>
    <property type="match status" value="1"/>
</dbReference>
<dbReference type="InterPro" id="IPR013818">
    <property type="entry name" value="Lipase"/>
</dbReference>
<sequence length="335" mass="35896">MATLGLLLLFVVACASALPADPVILKYDENRYQYIRGPDGTPHLEDMWMKASDLAGVARYNPDRQNVYHLFTRENPTVSQPLLVGNEGLLSLTNYDRSRRTVILLHGWLDTATADFNAVLVPAFLAVEDVNIIVVDWSAGADTGVYISAVGNTVTSGESVARFVNWLNSVTGVTADRYHIVGLGLGGHQAGIIARNVDGEIAYITALDPASYGWVLNSNKLRPEDSQYTEVIHTNAGVQGYVGTLGDVDFYPNSGVNMPGCITPGCDHARSYFYFAESLVSGGFTGRRCATTTAAMGGGLCLASGNLNLGGIEPKTGSSGIYYVRTNSRPPFSRG</sequence>
<dbReference type="RefSeq" id="XP_031767816.1">
    <property type="nucleotide sequence ID" value="XM_031911956.2"/>
</dbReference>
<gene>
    <name evidence="8" type="primary">LOC113519513</name>
</gene>
<keyword evidence="3" id="KW-0964">Secreted</keyword>